<evidence type="ECO:0000313" key="2">
    <source>
        <dbReference type="Proteomes" id="UP001055286"/>
    </source>
</evidence>
<proteinExistence type="predicted"/>
<comment type="caution">
    <text evidence="1">The sequence shown here is derived from an EMBL/GenBank/DDBJ whole genome shotgun (WGS) entry which is preliminary data.</text>
</comment>
<name>A0AA37HIE8_9HYPH</name>
<dbReference type="AlphaFoldDB" id="A0AA37HIE8"/>
<accession>A0AA37HIE8</accession>
<reference evidence="1" key="2">
    <citation type="submission" date="2021-08" db="EMBL/GenBank/DDBJ databases">
        <authorList>
            <person name="Tani A."/>
            <person name="Ola A."/>
            <person name="Ogura Y."/>
            <person name="Katsura K."/>
            <person name="Hayashi T."/>
        </authorList>
    </citation>
    <scope>NUCLEOTIDE SEQUENCE</scope>
    <source>
        <strain evidence="1">JCM 32048</strain>
    </source>
</reference>
<evidence type="ECO:0000313" key="1">
    <source>
        <dbReference type="EMBL" id="GJD66560.1"/>
    </source>
</evidence>
<organism evidence="1 2">
    <name type="scientific">Methylobacterium frigidaeris</name>
    <dbReference type="NCBI Taxonomy" id="2038277"/>
    <lineage>
        <taxon>Bacteria</taxon>
        <taxon>Pseudomonadati</taxon>
        <taxon>Pseudomonadota</taxon>
        <taxon>Alphaproteobacteria</taxon>
        <taxon>Hyphomicrobiales</taxon>
        <taxon>Methylobacteriaceae</taxon>
        <taxon>Methylobacterium</taxon>
    </lineage>
</organism>
<gene>
    <name evidence="1" type="ORF">MPEAHAMD_6758</name>
</gene>
<protein>
    <submittedName>
        <fullName evidence="1">Uncharacterized protein</fullName>
    </submittedName>
</protein>
<dbReference type="EMBL" id="BPQJ01000069">
    <property type="protein sequence ID" value="GJD66560.1"/>
    <property type="molecule type" value="Genomic_DNA"/>
</dbReference>
<sequence length="81" mass="8928">MTYTLTRLASGSYGVDLDGSIIASLVHEPGRGRALSKWYVELLEATPRIKRPTPFSDQTYTFSSFEEAADWLGVKEVASGE</sequence>
<keyword evidence="2" id="KW-1185">Reference proteome</keyword>
<dbReference type="Proteomes" id="UP001055286">
    <property type="component" value="Unassembled WGS sequence"/>
</dbReference>
<dbReference type="RefSeq" id="WP_099900314.1">
    <property type="nucleotide sequence ID" value="NZ_BPQJ01000069.1"/>
</dbReference>
<reference evidence="1" key="1">
    <citation type="journal article" date="2016" name="Front. Microbiol.">
        <title>Genome Sequence of the Piezophilic, Mesophilic Sulfate-Reducing Bacterium Desulfovibrio indicus J2T.</title>
        <authorList>
            <person name="Cao J."/>
            <person name="Maignien L."/>
            <person name="Shao Z."/>
            <person name="Alain K."/>
            <person name="Jebbar M."/>
        </authorList>
    </citation>
    <scope>NUCLEOTIDE SEQUENCE</scope>
    <source>
        <strain evidence="1">JCM 32048</strain>
    </source>
</reference>